<keyword evidence="3" id="KW-1185">Reference proteome</keyword>
<evidence type="ECO:0000256" key="1">
    <source>
        <dbReference type="SAM" id="Phobius"/>
    </source>
</evidence>
<dbReference type="InterPro" id="IPR031648">
    <property type="entry name" value="TMEM82"/>
</dbReference>
<organism evidence="2 3">
    <name type="scientific">Ilyodon furcidens</name>
    <name type="common">goldbreast splitfin</name>
    <dbReference type="NCBI Taxonomy" id="33524"/>
    <lineage>
        <taxon>Eukaryota</taxon>
        <taxon>Metazoa</taxon>
        <taxon>Chordata</taxon>
        <taxon>Craniata</taxon>
        <taxon>Vertebrata</taxon>
        <taxon>Euteleostomi</taxon>
        <taxon>Actinopterygii</taxon>
        <taxon>Neopterygii</taxon>
        <taxon>Teleostei</taxon>
        <taxon>Neoteleostei</taxon>
        <taxon>Acanthomorphata</taxon>
        <taxon>Ovalentaria</taxon>
        <taxon>Atherinomorphae</taxon>
        <taxon>Cyprinodontiformes</taxon>
        <taxon>Goodeidae</taxon>
        <taxon>Ilyodon</taxon>
    </lineage>
</organism>
<comment type="caution">
    <text evidence="2">The sequence shown here is derived from an EMBL/GenBank/DDBJ whole genome shotgun (WGS) entry which is preliminary data.</text>
</comment>
<keyword evidence="1" id="KW-1133">Transmembrane helix</keyword>
<feature type="transmembrane region" description="Helical" evidence="1">
    <location>
        <begin position="30"/>
        <end position="52"/>
    </location>
</feature>
<dbReference type="PANTHER" id="PTHR35257">
    <property type="entry name" value="TRANSMEMBRANE PROTEIN 82"/>
    <property type="match status" value="1"/>
</dbReference>
<dbReference type="Pfam" id="PF15816">
    <property type="entry name" value="TMEM82"/>
    <property type="match status" value="1"/>
</dbReference>
<reference evidence="2 3" key="1">
    <citation type="submission" date="2021-06" db="EMBL/GenBank/DDBJ databases">
        <authorList>
            <person name="Palmer J.M."/>
        </authorList>
    </citation>
    <scope>NUCLEOTIDE SEQUENCE [LARGE SCALE GENOMIC DNA]</scope>
    <source>
        <strain evidence="3">if_2019</strain>
        <tissue evidence="2">Muscle</tissue>
    </source>
</reference>
<name>A0ABV0UVF0_9TELE</name>
<keyword evidence="1" id="KW-0812">Transmembrane</keyword>
<accession>A0ABV0UVF0</accession>
<feature type="transmembrane region" description="Helical" evidence="1">
    <location>
        <begin position="78"/>
        <end position="97"/>
    </location>
</feature>
<dbReference type="EMBL" id="JAHRIQ010082331">
    <property type="protein sequence ID" value="MEQ2247973.1"/>
    <property type="molecule type" value="Genomic_DNA"/>
</dbReference>
<gene>
    <name evidence="2" type="ORF">ILYODFUR_014570</name>
</gene>
<evidence type="ECO:0000313" key="3">
    <source>
        <dbReference type="Proteomes" id="UP001482620"/>
    </source>
</evidence>
<evidence type="ECO:0000313" key="2">
    <source>
        <dbReference type="EMBL" id="MEQ2247973.1"/>
    </source>
</evidence>
<keyword evidence="1" id="KW-0472">Membrane</keyword>
<dbReference type="Proteomes" id="UP001482620">
    <property type="component" value="Unassembled WGS sequence"/>
</dbReference>
<protein>
    <submittedName>
        <fullName evidence="2">Uncharacterized protein</fullName>
    </submittedName>
</protein>
<proteinExistence type="predicted"/>
<dbReference type="PANTHER" id="PTHR35257:SF1">
    <property type="entry name" value="TRANSMEMBRANE PROTEIN 82"/>
    <property type="match status" value="1"/>
</dbReference>
<sequence length="123" mass="13149">MFSFITSFLPTSYLLPGWLILDTNPLVGLLQGLVGASGISVVCSLLRVHLLLEDSWHEKNNDGTSSVRSSSNPIRAKHGLLGMLQFFLVTGILAIVGSRVASLVVLEFCLRAVSGLLTAGPVR</sequence>